<dbReference type="GO" id="GO:0015031">
    <property type="term" value="P:protein transport"/>
    <property type="evidence" value="ECO:0007669"/>
    <property type="project" value="UniProtKB-UniRule"/>
</dbReference>
<feature type="compositionally biased region" description="Basic and acidic residues" evidence="15">
    <location>
        <begin position="446"/>
        <end position="464"/>
    </location>
</feature>
<gene>
    <name evidence="12 17" type="primary">tig</name>
    <name evidence="17" type="ORF">BACCAP_01924</name>
</gene>
<dbReference type="EC" id="5.2.1.8" evidence="3 12"/>
<dbReference type="Pfam" id="PF05697">
    <property type="entry name" value="Trigger_N"/>
    <property type="match status" value="1"/>
</dbReference>
<comment type="catalytic activity">
    <reaction evidence="1 12 13">
        <text>[protein]-peptidylproline (omega=180) = [protein]-peptidylproline (omega=0)</text>
        <dbReference type="Rhea" id="RHEA:16237"/>
        <dbReference type="Rhea" id="RHEA-COMP:10747"/>
        <dbReference type="Rhea" id="RHEA-COMP:10748"/>
        <dbReference type="ChEBI" id="CHEBI:83833"/>
        <dbReference type="ChEBI" id="CHEBI:83834"/>
        <dbReference type="EC" id="5.2.1.8"/>
    </reaction>
</comment>
<comment type="function">
    <text evidence="10 12">Involved in protein export. Acts as a chaperone by maintaining the newly synthesized protein in an open conformation. Functions as a peptidyl-prolyl cis-trans isomerase.</text>
</comment>
<comment type="similarity">
    <text evidence="2 12 14">Belongs to the FKBP-type PPIase family. Tig subfamily.</text>
</comment>
<dbReference type="Gene3D" id="1.10.3120.10">
    <property type="entry name" value="Trigger factor, C-terminal domain"/>
    <property type="match status" value="1"/>
</dbReference>
<dbReference type="InterPro" id="IPR027304">
    <property type="entry name" value="Trigger_fact/SurA_dom_sf"/>
</dbReference>
<dbReference type="GO" id="GO:0043335">
    <property type="term" value="P:protein unfolding"/>
    <property type="evidence" value="ECO:0007669"/>
    <property type="project" value="TreeGrafter"/>
</dbReference>
<feature type="domain" description="PPIase FKBP-type" evidence="16">
    <location>
        <begin position="162"/>
        <end position="222"/>
    </location>
</feature>
<dbReference type="GO" id="GO:0051083">
    <property type="term" value="P:'de novo' cotranslational protein folding"/>
    <property type="evidence" value="ECO:0007669"/>
    <property type="project" value="TreeGrafter"/>
</dbReference>
<dbReference type="Pfam" id="PF00254">
    <property type="entry name" value="FKBP_C"/>
    <property type="match status" value="1"/>
</dbReference>
<dbReference type="SUPFAM" id="SSF102735">
    <property type="entry name" value="Trigger factor ribosome-binding domain"/>
    <property type="match status" value="1"/>
</dbReference>
<reference evidence="17 18" key="1">
    <citation type="submission" date="2007-04" db="EMBL/GenBank/DDBJ databases">
        <authorList>
            <person name="Fulton L."/>
            <person name="Clifton S."/>
            <person name="Fulton B."/>
            <person name="Xu J."/>
            <person name="Minx P."/>
            <person name="Pepin K.H."/>
            <person name="Johnson M."/>
            <person name="Thiruvilangam P."/>
            <person name="Bhonagiri V."/>
            <person name="Nash W.E."/>
            <person name="Mardis E.R."/>
            <person name="Wilson R.K."/>
        </authorList>
    </citation>
    <scope>NUCLEOTIDE SEQUENCE [LARGE SCALE GENOMIC DNA]</scope>
    <source>
        <strain evidence="17 18">ATCC 29799</strain>
    </source>
</reference>
<comment type="subcellular location">
    <subcellularLocation>
        <location evidence="12">Cytoplasm</location>
    </subcellularLocation>
    <text evidence="12">About half TF is bound to the ribosome near the polypeptide exit tunnel while the other half is free in the cytoplasm.</text>
</comment>
<dbReference type="EMBL" id="AAXG02000012">
    <property type="protein sequence ID" value="EDN00091.1"/>
    <property type="molecule type" value="Genomic_DNA"/>
</dbReference>
<reference evidence="17 18" key="2">
    <citation type="submission" date="2007-06" db="EMBL/GenBank/DDBJ databases">
        <title>Draft genome sequence of Pseudoflavonifractor capillosus ATCC 29799.</title>
        <authorList>
            <person name="Sudarsanam P."/>
            <person name="Ley R."/>
            <person name="Guruge J."/>
            <person name="Turnbaugh P.J."/>
            <person name="Mahowald M."/>
            <person name="Liep D."/>
            <person name="Gordon J."/>
        </authorList>
    </citation>
    <scope>NUCLEOTIDE SEQUENCE [LARGE SCALE GENOMIC DNA]</scope>
    <source>
        <strain evidence="17 18">ATCC 29799</strain>
    </source>
</reference>
<evidence type="ECO:0000256" key="7">
    <source>
        <dbReference type="ARBA" id="ARBA00023186"/>
    </source>
</evidence>
<keyword evidence="6 12" id="KW-0697">Rotamase</keyword>
<dbReference type="GO" id="GO:0005737">
    <property type="term" value="C:cytoplasm"/>
    <property type="evidence" value="ECO:0007669"/>
    <property type="project" value="UniProtKB-SubCell"/>
</dbReference>
<keyword evidence="7 12" id="KW-0143">Chaperone</keyword>
<dbReference type="Pfam" id="PF05698">
    <property type="entry name" value="Trigger_C"/>
    <property type="match status" value="1"/>
</dbReference>
<keyword evidence="8 12" id="KW-0413">Isomerase</keyword>
<evidence type="ECO:0000313" key="18">
    <source>
        <dbReference type="Proteomes" id="UP000003639"/>
    </source>
</evidence>
<dbReference type="PANTHER" id="PTHR30560:SF3">
    <property type="entry name" value="TRIGGER FACTOR-LIKE PROTEIN TIG, CHLOROPLASTIC"/>
    <property type="match status" value="1"/>
</dbReference>
<dbReference type="InterPro" id="IPR008880">
    <property type="entry name" value="Trigger_fac_C"/>
</dbReference>
<feature type="region of interest" description="Disordered" evidence="15">
    <location>
        <begin position="418"/>
        <end position="464"/>
    </location>
</feature>
<dbReference type="InterPro" id="IPR001179">
    <property type="entry name" value="PPIase_FKBP_dom"/>
</dbReference>
<evidence type="ECO:0000256" key="9">
    <source>
        <dbReference type="ARBA" id="ARBA00023306"/>
    </source>
</evidence>
<evidence type="ECO:0000259" key="16">
    <source>
        <dbReference type="PROSITE" id="PS50059"/>
    </source>
</evidence>
<evidence type="ECO:0000256" key="12">
    <source>
        <dbReference type="HAMAP-Rule" id="MF_00303"/>
    </source>
</evidence>
<accession>A6NUP0</accession>
<proteinExistence type="inferred from homology"/>
<dbReference type="GO" id="GO:0051301">
    <property type="term" value="P:cell division"/>
    <property type="evidence" value="ECO:0007669"/>
    <property type="project" value="UniProtKB-KW"/>
</dbReference>
<dbReference type="Proteomes" id="UP000003639">
    <property type="component" value="Unassembled WGS sequence"/>
</dbReference>
<dbReference type="SUPFAM" id="SSF109998">
    <property type="entry name" value="Triger factor/SurA peptide-binding domain-like"/>
    <property type="match status" value="1"/>
</dbReference>
<keyword evidence="18" id="KW-1185">Reference proteome</keyword>
<dbReference type="InterPro" id="IPR008881">
    <property type="entry name" value="Trigger_fac_ribosome-bd_bac"/>
</dbReference>
<sequence length="464" mass="51687">MNVKSVEKQEKSQVELIIEVSGEEFEAAIDKVYKKQRGKIAVPGFRKGHAPRKIIEGMYGSGVFYEDAINEIYPQAYGQAVEQENLDVVAWPNVEILDAGKDGFSFKAVVTVRPEVKLGEYKGLTAPKAEVNVTDEDIENELKPYIQRATSLVAVEREAQLGDTVVLDFEGFDNGVPFEGGKAEGYSLELGSGSFVPGFEDQLVGMKAGEEKDIDITFPENYHADLAGKPVVFHVKINEVKEKKVPTVDDEFAKDVSEFETLADFKADLSKKVTERREKQAQENFENALLEQVVANMEVEIPEAMVDYRADKMMDDYARRITAQGMPFESYLQMMGMTKEAMHEQAKDGALHQIQVELALDAIAAAENIEISDEEKEAEYNSLAEQYSMPVEQVKAAVVDSELVKELKTKKAAEVVYSTGKVGEAEKAETEEKPKKKAAPRKRTTKKAEVEEPKAEGEETKTEE</sequence>
<dbReference type="AlphaFoldDB" id="A6NUP0"/>
<dbReference type="GO" id="GO:0003755">
    <property type="term" value="F:peptidyl-prolyl cis-trans isomerase activity"/>
    <property type="evidence" value="ECO:0007669"/>
    <property type="project" value="UniProtKB-UniRule"/>
</dbReference>
<organism evidence="17 18">
    <name type="scientific">Pseudoflavonifractor capillosus ATCC 29799</name>
    <dbReference type="NCBI Taxonomy" id="411467"/>
    <lineage>
        <taxon>Bacteria</taxon>
        <taxon>Bacillati</taxon>
        <taxon>Bacillota</taxon>
        <taxon>Clostridia</taxon>
        <taxon>Eubacteriales</taxon>
        <taxon>Oscillospiraceae</taxon>
        <taxon>Pseudoflavonifractor</taxon>
    </lineage>
</organism>
<dbReference type="GO" id="GO:0043022">
    <property type="term" value="F:ribosome binding"/>
    <property type="evidence" value="ECO:0007669"/>
    <property type="project" value="TreeGrafter"/>
</dbReference>
<evidence type="ECO:0000256" key="5">
    <source>
        <dbReference type="ARBA" id="ARBA00022618"/>
    </source>
</evidence>
<dbReference type="PANTHER" id="PTHR30560">
    <property type="entry name" value="TRIGGER FACTOR CHAPERONE AND PEPTIDYL-PROLYL CIS/TRANS ISOMERASE"/>
    <property type="match status" value="1"/>
</dbReference>
<evidence type="ECO:0000256" key="4">
    <source>
        <dbReference type="ARBA" id="ARBA00016902"/>
    </source>
</evidence>
<dbReference type="NCBIfam" id="TIGR00115">
    <property type="entry name" value="tig"/>
    <property type="match status" value="1"/>
</dbReference>
<comment type="caution">
    <text evidence="17">The sequence shown here is derived from an EMBL/GenBank/DDBJ whole genome shotgun (WGS) entry which is preliminary data.</text>
</comment>
<dbReference type="RefSeq" id="WP_006572464.1">
    <property type="nucleotide sequence ID" value="NZ_AAXG02000012.1"/>
</dbReference>
<dbReference type="InterPro" id="IPR046357">
    <property type="entry name" value="PPIase_dom_sf"/>
</dbReference>
<keyword evidence="12" id="KW-0963">Cytoplasm</keyword>
<dbReference type="eggNOG" id="COG0544">
    <property type="taxonomic scope" value="Bacteria"/>
</dbReference>
<evidence type="ECO:0000256" key="15">
    <source>
        <dbReference type="SAM" id="MobiDB-lite"/>
    </source>
</evidence>
<evidence type="ECO:0000256" key="10">
    <source>
        <dbReference type="ARBA" id="ARBA00024849"/>
    </source>
</evidence>
<evidence type="ECO:0000256" key="14">
    <source>
        <dbReference type="RuleBase" id="RU003914"/>
    </source>
</evidence>
<dbReference type="PIRSF" id="PIRSF003095">
    <property type="entry name" value="Trigger_factor"/>
    <property type="match status" value="1"/>
</dbReference>
<dbReference type="Gene3D" id="3.10.50.40">
    <property type="match status" value="1"/>
</dbReference>
<evidence type="ECO:0000256" key="8">
    <source>
        <dbReference type="ARBA" id="ARBA00023235"/>
    </source>
</evidence>
<dbReference type="InterPro" id="IPR036611">
    <property type="entry name" value="Trigger_fac_ribosome-bd_sf"/>
</dbReference>
<dbReference type="SUPFAM" id="SSF54534">
    <property type="entry name" value="FKBP-like"/>
    <property type="match status" value="1"/>
</dbReference>
<dbReference type="Gene3D" id="3.30.70.1050">
    <property type="entry name" value="Trigger factor ribosome-binding domain"/>
    <property type="match status" value="1"/>
</dbReference>
<evidence type="ECO:0000256" key="11">
    <source>
        <dbReference type="ARBA" id="ARBA00029986"/>
    </source>
</evidence>
<evidence type="ECO:0000256" key="6">
    <source>
        <dbReference type="ARBA" id="ARBA00023110"/>
    </source>
</evidence>
<dbReference type="STRING" id="411467.BACCAP_01924"/>
<protein>
    <recommendedName>
        <fullName evidence="4 12">Trigger factor</fullName>
        <shortName evidence="12">TF</shortName>
        <ecNumber evidence="3 12">5.2.1.8</ecNumber>
    </recommendedName>
    <alternativeName>
        <fullName evidence="11 12">PPIase</fullName>
    </alternativeName>
</protein>
<evidence type="ECO:0000256" key="1">
    <source>
        <dbReference type="ARBA" id="ARBA00000971"/>
    </source>
</evidence>
<feature type="compositionally biased region" description="Basic and acidic residues" evidence="15">
    <location>
        <begin position="423"/>
        <end position="434"/>
    </location>
</feature>
<evidence type="ECO:0000256" key="13">
    <source>
        <dbReference type="PROSITE-ProRule" id="PRU00277"/>
    </source>
</evidence>
<keyword evidence="5 12" id="KW-0132">Cell division</keyword>
<dbReference type="InterPro" id="IPR037041">
    <property type="entry name" value="Trigger_fac_C_sf"/>
</dbReference>
<dbReference type="InterPro" id="IPR005215">
    <property type="entry name" value="Trig_fac"/>
</dbReference>
<dbReference type="FunFam" id="3.10.50.40:FF:000001">
    <property type="entry name" value="Trigger factor"/>
    <property type="match status" value="1"/>
</dbReference>
<evidence type="ECO:0000256" key="3">
    <source>
        <dbReference type="ARBA" id="ARBA00013194"/>
    </source>
</evidence>
<dbReference type="PROSITE" id="PS50059">
    <property type="entry name" value="FKBP_PPIASE"/>
    <property type="match status" value="1"/>
</dbReference>
<name>A6NUP0_9FIRM</name>
<feature type="compositionally biased region" description="Basic residues" evidence="15">
    <location>
        <begin position="435"/>
        <end position="445"/>
    </location>
</feature>
<evidence type="ECO:0000256" key="2">
    <source>
        <dbReference type="ARBA" id="ARBA00005464"/>
    </source>
</evidence>
<keyword evidence="9 12" id="KW-0131">Cell cycle</keyword>
<dbReference type="HAMAP" id="MF_00303">
    <property type="entry name" value="Trigger_factor_Tig"/>
    <property type="match status" value="1"/>
</dbReference>
<dbReference type="OrthoDB" id="9767721at2"/>
<comment type="domain">
    <text evidence="12">Consists of 3 domains; the N-terminus binds the ribosome, the middle domain has PPIase activity, while the C-terminus has intrinsic chaperone activity on its own.</text>
</comment>
<evidence type="ECO:0000313" key="17">
    <source>
        <dbReference type="EMBL" id="EDN00091.1"/>
    </source>
</evidence>
<dbReference type="GO" id="GO:0044183">
    <property type="term" value="F:protein folding chaperone"/>
    <property type="evidence" value="ECO:0007669"/>
    <property type="project" value="TreeGrafter"/>
</dbReference>